<feature type="region of interest" description="Disordered" evidence="1">
    <location>
        <begin position="94"/>
        <end position="176"/>
    </location>
</feature>
<dbReference type="SUPFAM" id="SSF47954">
    <property type="entry name" value="Cyclin-like"/>
    <property type="match status" value="1"/>
</dbReference>
<name>A0A6A5CAL1_NAEFO</name>
<evidence type="ECO:0000313" key="3">
    <source>
        <dbReference type="Proteomes" id="UP000444721"/>
    </source>
</evidence>
<feature type="region of interest" description="Disordered" evidence="1">
    <location>
        <begin position="303"/>
        <end position="324"/>
    </location>
</feature>
<protein>
    <submittedName>
        <fullName evidence="2">Uncharacterized protein</fullName>
    </submittedName>
</protein>
<evidence type="ECO:0000256" key="1">
    <source>
        <dbReference type="SAM" id="MobiDB-lite"/>
    </source>
</evidence>
<dbReference type="VEuPathDB" id="AmoebaDB:NfTy_017600"/>
<organism evidence="2 3">
    <name type="scientific">Naegleria fowleri</name>
    <name type="common">Brain eating amoeba</name>
    <dbReference type="NCBI Taxonomy" id="5763"/>
    <lineage>
        <taxon>Eukaryota</taxon>
        <taxon>Discoba</taxon>
        <taxon>Heterolobosea</taxon>
        <taxon>Tetramitia</taxon>
        <taxon>Eutetramitia</taxon>
        <taxon>Vahlkampfiidae</taxon>
        <taxon>Naegleria</taxon>
    </lineage>
</organism>
<feature type="compositionally biased region" description="Basic residues" evidence="1">
    <location>
        <begin position="112"/>
        <end position="138"/>
    </location>
</feature>
<dbReference type="Gene3D" id="1.10.472.10">
    <property type="entry name" value="Cyclin-like"/>
    <property type="match status" value="1"/>
</dbReference>
<dbReference type="InterPro" id="IPR036915">
    <property type="entry name" value="Cyclin-like_sf"/>
</dbReference>
<accession>A0A6A5CAL1</accession>
<feature type="compositionally biased region" description="Basic residues" evidence="1">
    <location>
        <begin position="149"/>
        <end position="164"/>
    </location>
</feature>
<dbReference type="EMBL" id="VFQX01000009">
    <property type="protein sequence ID" value="KAF0982700.1"/>
    <property type="molecule type" value="Genomic_DNA"/>
</dbReference>
<dbReference type="RefSeq" id="XP_044567413.1">
    <property type="nucleotide sequence ID" value="XM_044702060.1"/>
</dbReference>
<gene>
    <name evidence="2" type="ORF">FDP41_011630</name>
</gene>
<keyword evidence="3" id="KW-1185">Reference proteome</keyword>
<dbReference type="GeneID" id="68118845"/>
<evidence type="ECO:0000313" key="2">
    <source>
        <dbReference type="EMBL" id="KAF0982700.1"/>
    </source>
</evidence>
<dbReference type="VEuPathDB" id="AmoebaDB:NF0113990"/>
<dbReference type="AlphaFoldDB" id="A0A6A5CAL1"/>
<dbReference type="OrthoDB" id="10358589at2759"/>
<dbReference type="Proteomes" id="UP000444721">
    <property type="component" value="Unassembled WGS sequence"/>
</dbReference>
<dbReference type="OMA" id="KTIMCIC"/>
<dbReference type="VEuPathDB" id="AmoebaDB:FDP41_011630"/>
<feature type="compositionally biased region" description="Polar residues" evidence="1">
    <location>
        <begin position="303"/>
        <end position="323"/>
    </location>
</feature>
<comment type="caution">
    <text evidence="2">The sequence shown here is derived from an EMBL/GenBank/DDBJ whole genome shotgun (WGS) entry which is preliminary data.</text>
</comment>
<reference evidence="2 3" key="1">
    <citation type="journal article" date="2019" name="Sci. Rep.">
        <title>Nanopore sequencing improves the draft genome of the human pathogenic amoeba Naegleria fowleri.</title>
        <authorList>
            <person name="Liechti N."/>
            <person name="Schurch N."/>
            <person name="Bruggmann R."/>
            <person name="Wittwer M."/>
        </authorList>
    </citation>
    <scope>NUCLEOTIDE SEQUENCE [LARGE SCALE GENOMIC DNA]</scope>
    <source>
        <strain evidence="2 3">ATCC 30894</strain>
    </source>
</reference>
<proteinExistence type="predicted"/>
<sequence>MPSIHPSFFFPLCWLPSPQHDHYFSTSYKCNSNVRIRLHELYVHQLREQREKKRKSMEQHANPHHDASWLYNPHAMCVSSQDITMKHLHTMMMKDHSTPNGRNVHHPPPSAHSHHHNHHHHHHQHPHAHSHSFPHHHQQQQGGGDHSQRQQHQHSHQHRHPHQQHFHEKKQPSFGDEDTMEMIAKNLRMLEDDGDYEMQDCHGGNHGMTKIHMVEQTQQQQLSLSILAPSSTSTFENSSSSFSDSTMMVQNGNSPQMMVGLDPNSQSKRKSSLHYLPIERGEWIKLDTMLLKEREMNTTIISESRAKQQQQSNHASSPPSNSGRMEELQIAIKLVESENELAVDQFDLVVQLCTKMIYSVVTSSFLCGPMWELENEMNRLQQSRNHLLCKDMKGSIYSPRSQHNHPSHNKISQQHQLNGILLRKHEEIYWRKFVEVVFLKLIVDPKVIVVGLAYFEKVIRLLENERMSNSPLLRQHQMNCNSEKGYESSFNRNELKTIMCICIMLASKMYDEDNYWKSKTYFKLFSSLCRKREDNRRITFKEFNQLEVEILNVLQFHLVLNMDEFSREIVQKFMKVNFEEHDALLMI</sequence>